<dbReference type="Proteomes" id="UP000249099">
    <property type="component" value="Unassembled WGS sequence"/>
</dbReference>
<dbReference type="EMBL" id="NAQV01000058">
    <property type="protein sequence ID" value="RAN61400.1"/>
    <property type="molecule type" value="Genomic_DNA"/>
</dbReference>
<dbReference type="RefSeq" id="WP_112790602.1">
    <property type="nucleotide sequence ID" value="NZ_NAQV01000058.1"/>
</dbReference>
<evidence type="ECO:0000313" key="1">
    <source>
        <dbReference type="EMBL" id="RAN61400.1"/>
    </source>
</evidence>
<proteinExistence type="predicted"/>
<gene>
    <name evidence="1" type="ORF">B8A44_09570</name>
</gene>
<name>A0A328KJJ7_9LACT</name>
<dbReference type="AlphaFoldDB" id="A0A328KJJ7"/>
<evidence type="ECO:0000313" key="2">
    <source>
        <dbReference type="Proteomes" id="UP000249099"/>
    </source>
</evidence>
<organism evidence="1 2">
    <name type="scientific">Dolosigranulum pigrum</name>
    <dbReference type="NCBI Taxonomy" id="29394"/>
    <lineage>
        <taxon>Bacteria</taxon>
        <taxon>Bacillati</taxon>
        <taxon>Bacillota</taxon>
        <taxon>Bacilli</taxon>
        <taxon>Lactobacillales</taxon>
        <taxon>Carnobacteriaceae</taxon>
        <taxon>Dolosigranulum</taxon>
    </lineage>
</organism>
<comment type="caution">
    <text evidence="1">The sequence shown here is derived from an EMBL/GenBank/DDBJ whole genome shotgun (WGS) entry which is preliminary data.</text>
</comment>
<protein>
    <submittedName>
        <fullName evidence="1">Uncharacterized protein</fullName>
    </submittedName>
</protein>
<reference evidence="1 2" key="1">
    <citation type="submission" date="2017-03" db="EMBL/GenBank/DDBJ databases">
        <title>wgs assembly of Dolosigranulum pigrum KPL CDC strains.</title>
        <authorList>
            <person name="Brugger S.D."/>
            <person name="Pettigrew M."/>
            <person name="Kong Y."/>
            <person name="Lemon K.P."/>
        </authorList>
    </citation>
    <scope>NUCLEOTIDE SEQUENCE [LARGE SCALE GENOMIC DNA]</scope>
    <source>
        <strain evidence="1 2">KPL1931_CDC4294-98</strain>
    </source>
</reference>
<accession>A0A328KJJ7</accession>
<sequence length="122" mass="14538">MKFTTKVKNIYTSEDKDLHDLIINMIAFMEYEPENEEDKELLYNTLKQAYEGIMGIIESDNYVFAFVSTEEDDESTSILYETDMPYTGEIYRPIMAEYNEEEDIMELEYADKESWWSDDARD</sequence>